<accession>D0UZ79</accession>
<evidence type="ECO:0000256" key="4">
    <source>
        <dbReference type="SAM" id="MobiDB-lite"/>
    </source>
</evidence>
<dbReference type="PANTHER" id="PTHR22683:SF41">
    <property type="entry name" value="DNA TRANSLOCASE FTSK"/>
    <property type="match status" value="1"/>
</dbReference>
<gene>
    <name evidence="6" type="ORF">pCQ3.30</name>
</gene>
<dbReference type="AlphaFoldDB" id="D0UZ79"/>
<dbReference type="NCBIfam" id="NF041214">
    <property type="entry name" value="plasmid_TraB"/>
    <property type="match status" value="1"/>
</dbReference>
<sequence length="676" mass="71804">MANSTQADLRKALTHPRTRPWLAVAAELPATLTAHQFWGDSPAAAVGLTLAAGVLTAATWWGGEGTTRPRRIHATLSTAVGTSYLVVGTITDPLDPALLSTLAIGGAVAAGSWNVRQALRTNPDAKETAGQTASETGVLVKAIGNAKVALRGTPKVEPNKVTAPLQLSAGEVTSEDLGNRVKHIAGELGVSPTSIRIVPDPDRADQVSLVIVPQDMLKTTSPWPGPSNPGGSICDPIVIGVYEDGAEAMLWFPAAPDGSRNATHFLTAGMNGSGKSAGQSVAITEALTRRDTVVWAIDPSKGMQTFAPFLAHLDWVEMSMSGGEAMIDALTQVITARANALGQHGYKNWTPDAFEQLGMPYMVVWIEEAAKFFRNGTEMEGLVMEARSAGISVIVSLQRPSATSMPTDVREQLGGALVFGVKGSTTADMALPDDVRDAGARPEAWENRRPGYAYLVAPGVDEERYATPLRTYYIDDDQIGGTLAALPPTPLDPITSAAAGDAYANRTIHTPDSPLTSTDTQEPYSMTKQPTPDEDAARAERELLEKQMDREIDAAVGYDPEDQAAGPDPAVDADREIAPVAADQVWSFGKAPAPKDDKTPEQALAELLTMLDEYRAEQRETLGPRDFQPYGPAGRIGRSRSWISGQLGDLADAGIHLQETDTAGTYRLLYPALAEA</sequence>
<evidence type="ECO:0000313" key="6">
    <source>
        <dbReference type="EMBL" id="ACX85531.1"/>
    </source>
</evidence>
<keyword evidence="1 3" id="KW-0547">Nucleotide-binding</keyword>
<dbReference type="GO" id="GO:0005524">
    <property type="term" value="F:ATP binding"/>
    <property type="evidence" value="ECO:0007669"/>
    <property type="project" value="UniProtKB-UniRule"/>
</dbReference>
<reference evidence="6" key="1">
    <citation type="journal article" date="2010" name="J. Bacteriol.">
        <title>Characterization of the replication, transfer, and plasmid/lytic phage cycle of the Streptomyces plasmid-phage pZL12.</title>
        <authorList>
            <person name="Zhong L."/>
            <person name="Cheng Q."/>
            <person name="Tian X."/>
            <person name="Zhao L."/>
            <person name="Qin Z."/>
        </authorList>
    </citation>
    <scope>NUCLEOTIDE SEQUENCE</scope>
    <source>
        <strain evidence="6">W9</strain>
        <plasmid evidence="6">pCQ3</plasmid>
    </source>
</reference>
<dbReference type="SUPFAM" id="SSF52540">
    <property type="entry name" value="P-loop containing nucleoside triphosphate hydrolases"/>
    <property type="match status" value="1"/>
</dbReference>
<keyword evidence="6" id="KW-0614">Plasmid</keyword>
<evidence type="ECO:0000256" key="3">
    <source>
        <dbReference type="PROSITE-ProRule" id="PRU00289"/>
    </source>
</evidence>
<evidence type="ECO:0000256" key="1">
    <source>
        <dbReference type="ARBA" id="ARBA00022741"/>
    </source>
</evidence>
<feature type="domain" description="FtsK" evidence="5">
    <location>
        <begin position="246"/>
        <end position="428"/>
    </location>
</feature>
<dbReference type="Gene3D" id="3.40.50.300">
    <property type="entry name" value="P-loop containing nucleotide triphosphate hydrolases"/>
    <property type="match status" value="1"/>
</dbReference>
<dbReference type="InterPro" id="IPR050206">
    <property type="entry name" value="FtsK/SpoIIIE/SftA"/>
</dbReference>
<feature type="compositionally biased region" description="Polar residues" evidence="4">
    <location>
        <begin position="507"/>
        <end position="530"/>
    </location>
</feature>
<organism evidence="6">
    <name type="scientific">Streptomyces sp. W9</name>
    <dbReference type="NCBI Taxonomy" id="682410"/>
    <lineage>
        <taxon>Bacteria</taxon>
        <taxon>Bacillati</taxon>
        <taxon>Actinomycetota</taxon>
        <taxon>Actinomycetes</taxon>
        <taxon>Kitasatosporales</taxon>
        <taxon>Streptomycetaceae</taxon>
        <taxon>Streptomyces</taxon>
    </lineage>
</organism>
<name>D0UZ79_9ACTN</name>
<keyword evidence="2 3" id="KW-0067">ATP-binding</keyword>
<protein>
    <submittedName>
        <fullName evidence="6">TraB</fullName>
    </submittedName>
</protein>
<dbReference type="PANTHER" id="PTHR22683">
    <property type="entry name" value="SPORULATION PROTEIN RELATED"/>
    <property type="match status" value="1"/>
</dbReference>
<feature type="binding site" evidence="3">
    <location>
        <begin position="269"/>
        <end position="276"/>
    </location>
    <ligand>
        <name>ATP</name>
        <dbReference type="ChEBI" id="CHEBI:30616"/>
    </ligand>
</feature>
<dbReference type="InterPro" id="IPR027417">
    <property type="entry name" value="P-loop_NTPase"/>
</dbReference>
<feature type="region of interest" description="Disordered" evidence="4">
    <location>
        <begin position="507"/>
        <end position="536"/>
    </location>
</feature>
<dbReference type="RefSeq" id="WP_012840416.1">
    <property type="nucleotide sequence ID" value="NC_013449.1"/>
</dbReference>
<dbReference type="EMBL" id="GQ983381">
    <property type="protein sequence ID" value="ACX85531.1"/>
    <property type="molecule type" value="Genomic_DNA"/>
</dbReference>
<dbReference type="GO" id="GO:0003677">
    <property type="term" value="F:DNA binding"/>
    <property type="evidence" value="ECO:0007669"/>
    <property type="project" value="InterPro"/>
</dbReference>
<evidence type="ECO:0000256" key="2">
    <source>
        <dbReference type="ARBA" id="ARBA00022840"/>
    </source>
</evidence>
<dbReference type="PROSITE" id="PS50901">
    <property type="entry name" value="FTSK"/>
    <property type="match status" value="1"/>
</dbReference>
<geneLocation type="plasmid" evidence="6">
    <name>pCQ3</name>
</geneLocation>
<evidence type="ECO:0000259" key="5">
    <source>
        <dbReference type="PROSITE" id="PS50901"/>
    </source>
</evidence>
<dbReference type="InterPro" id="IPR002543">
    <property type="entry name" value="FtsK_dom"/>
</dbReference>
<proteinExistence type="predicted"/>